<evidence type="ECO:0000256" key="1">
    <source>
        <dbReference type="SAM" id="MobiDB-lite"/>
    </source>
</evidence>
<evidence type="ECO:0008006" key="4">
    <source>
        <dbReference type="Google" id="ProtNLM"/>
    </source>
</evidence>
<accession>A0A250J986</accession>
<dbReference type="KEGG" id="cfus:CYFUS_005923"/>
<organism evidence="2 3">
    <name type="scientific">Cystobacter fuscus</name>
    <dbReference type="NCBI Taxonomy" id="43"/>
    <lineage>
        <taxon>Bacteria</taxon>
        <taxon>Pseudomonadati</taxon>
        <taxon>Myxococcota</taxon>
        <taxon>Myxococcia</taxon>
        <taxon>Myxococcales</taxon>
        <taxon>Cystobacterineae</taxon>
        <taxon>Archangiaceae</taxon>
        <taxon>Cystobacter</taxon>
    </lineage>
</organism>
<protein>
    <recommendedName>
        <fullName evidence="4">Lipoprotein</fullName>
    </recommendedName>
</protein>
<proteinExistence type="predicted"/>
<evidence type="ECO:0000313" key="2">
    <source>
        <dbReference type="EMBL" id="ATB40474.1"/>
    </source>
</evidence>
<gene>
    <name evidence="2" type="ORF">CYFUS_005923</name>
</gene>
<feature type="region of interest" description="Disordered" evidence="1">
    <location>
        <begin position="31"/>
        <end position="52"/>
    </location>
</feature>
<dbReference type="PROSITE" id="PS51257">
    <property type="entry name" value="PROKAR_LIPOPROTEIN"/>
    <property type="match status" value="1"/>
</dbReference>
<sequence length="292" mass="29592">MRADLFVCSGVLIVGLMAACRGDVITPDAGTGTDSGVFRDGGTSDGGMPDPGTETDCDVAAQTGCAAGAVCLRGVLADGGLGNLCFTGECDPVAQNCPEGNRCAYVRHDNVTARRCIPASTGTVAEGGACQSVATAGGDFYDTCAPGLSCTDRSTSSGGSTFTCQRLCHSGEQCTAPRDCIDVLRFEGSHERPRVCGAPGTTCDVLARDCTDSRGCYPSPKSGGVCVTAGTIAEGEPCAYVNDCQEGSACVKDGAGQVCRRLCRAPSGSPGCDSAQTCRPLQDYPGVGVCVR</sequence>
<reference evidence="2 3" key="1">
    <citation type="submission" date="2017-06" db="EMBL/GenBank/DDBJ databases">
        <title>Sequencing and comparative analysis of myxobacterial genomes.</title>
        <authorList>
            <person name="Rupp O."/>
            <person name="Goesmann A."/>
            <person name="Sogaard-Andersen L."/>
        </authorList>
    </citation>
    <scope>NUCLEOTIDE SEQUENCE [LARGE SCALE GENOMIC DNA]</scope>
    <source>
        <strain evidence="2 3">DSM 52655</strain>
    </source>
</reference>
<dbReference type="EMBL" id="CP022098">
    <property type="protein sequence ID" value="ATB40474.1"/>
    <property type="molecule type" value="Genomic_DNA"/>
</dbReference>
<dbReference type="AlphaFoldDB" id="A0A250J986"/>
<evidence type="ECO:0000313" key="3">
    <source>
        <dbReference type="Proteomes" id="UP000217257"/>
    </source>
</evidence>
<name>A0A250J986_9BACT</name>
<dbReference type="Proteomes" id="UP000217257">
    <property type="component" value="Chromosome"/>
</dbReference>
<dbReference type="RefSeq" id="WP_157758748.1">
    <property type="nucleotide sequence ID" value="NZ_CP022098.1"/>
</dbReference>